<gene>
    <name evidence="1" type="ORF">LCGC14_0232700</name>
</gene>
<protein>
    <submittedName>
        <fullName evidence="1">Uncharacterized protein</fullName>
    </submittedName>
</protein>
<proteinExistence type="predicted"/>
<sequence>MTRVFTQATNVRQTTVQAIKERRTQPEVHPNGWTSRCVNASQLEEKPMPRVHHVKKARKDNPVVKRGEPYYWWKFAFGPKRFSKTHPRRSQLTQSDFLGQVYDLEDEIGDLKADSALNDFTDDFAERIRALGEEQADKRANMPEQLQDAPTGEMLEGRQCSCDEWADNFENLDFEFDEDAAKEEVNSDFDDDEHKPSKAEFEAAIEEKRQEFLDALLEEMQGFRYEGE</sequence>
<organism evidence="1">
    <name type="scientific">marine sediment metagenome</name>
    <dbReference type="NCBI Taxonomy" id="412755"/>
    <lineage>
        <taxon>unclassified sequences</taxon>
        <taxon>metagenomes</taxon>
        <taxon>ecological metagenomes</taxon>
    </lineage>
</organism>
<accession>A0A0F9UEQ6</accession>
<evidence type="ECO:0000313" key="1">
    <source>
        <dbReference type="EMBL" id="KKN90154.1"/>
    </source>
</evidence>
<name>A0A0F9UEQ6_9ZZZZ</name>
<comment type="caution">
    <text evidence="1">The sequence shown here is derived from an EMBL/GenBank/DDBJ whole genome shotgun (WGS) entry which is preliminary data.</text>
</comment>
<dbReference type="AlphaFoldDB" id="A0A0F9UEQ6"/>
<dbReference type="EMBL" id="LAZR01000113">
    <property type="protein sequence ID" value="KKN90154.1"/>
    <property type="molecule type" value="Genomic_DNA"/>
</dbReference>
<reference evidence="1" key="1">
    <citation type="journal article" date="2015" name="Nature">
        <title>Complex archaea that bridge the gap between prokaryotes and eukaryotes.</title>
        <authorList>
            <person name="Spang A."/>
            <person name="Saw J.H."/>
            <person name="Jorgensen S.L."/>
            <person name="Zaremba-Niedzwiedzka K."/>
            <person name="Martijn J."/>
            <person name="Lind A.E."/>
            <person name="van Eijk R."/>
            <person name="Schleper C."/>
            <person name="Guy L."/>
            <person name="Ettema T.J."/>
        </authorList>
    </citation>
    <scope>NUCLEOTIDE SEQUENCE</scope>
</reference>